<dbReference type="RefSeq" id="WP_073615101.1">
    <property type="nucleotide sequence ID" value="NZ_FRFE01000020.1"/>
</dbReference>
<dbReference type="STRING" id="1121416.SAMN02745220_03650"/>
<dbReference type="AlphaFoldDB" id="A0A1M7YDY1"/>
<protein>
    <recommendedName>
        <fullName evidence="4">Hook-length control protein FliK</fullName>
    </recommendedName>
</protein>
<organism evidence="2 3">
    <name type="scientific">Desulfopila aestuarii DSM 18488</name>
    <dbReference type="NCBI Taxonomy" id="1121416"/>
    <lineage>
        <taxon>Bacteria</taxon>
        <taxon>Pseudomonadati</taxon>
        <taxon>Thermodesulfobacteriota</taxon>
        <taxon>Desulfobulbia</taxon>
        <taxon>Desulfobulbales</taxon>
        <taxon>Desulfocapsaceae</taxon>
        <taxon>Desulfopila</taxon>
    </lineage>
</organism>
<dbReference type="Proteomes" id="UP000184603">
    <property type="component" value="Unassembled WGS sequence"/>
</dbReference>
<accession>A0A1M7YDY1</accession>
<reference evidence="2 3" key="1">
    <citation type="submission" date="2016-12" db="EMBL/GenBank/DDBJ databases">
        <authorList>
            <person name="Song W.-J."/>
            <person name="Kurnit D.M."/>
        </authorList>
    </citation>
    <scope>NUCLEOTIDE SEQUENCE [LARGE SCALE GENOMIC DNA]</scope>
    <source>
        <strain evidence="2 3">DSM 18488</strain>
    </source>
</reference>
<evidence type="ECO:0000313" key="2">
    <source>
        <dbReference type="EMBL" id="SHO50786.1"/>
    </source>
</evidence>
<dbReference type="OrthoDB" id="5430147at2"/>
<gene>
    <name evidence="2" type="ORF">SAMN02745220_03650</name>
</gene>
<dbReference type="EMBL" id="FRFE01000020">
    <property type="protein sequence ID" value="SHO50786.1"/>
    <property type="molecule type" value="Genomic_DNA"/>
</dbReference>
<name>A0A1M7YDY1_9BACT</name>
<evidence type="ECO:0000313" key="3">
    <source>
        <dbReference type="Proteomes" id="UP000184603"/>
    </source>
</evidence>
<feature type="region of interest" description="Disordered" evidence="1">
    <location>
        <begin position="1"/>
        <end position="25"/>
    </location>
</feature>
<proteinExistence type="predicted"/>
<sequence>MKTITPLQSITQYTQSSPATARTPQSLQLPEPGQLLKALVIEARAGNTVILQIGDNLLPARSDMPLQPGQTLQLQLVATSPQIELKIVNDTLQQFLGRPLTLIGNTVDIRELFSLLQQPQSLLTTLSLNSKEALESFMSLQQSSLNPNTENGGTFLKQMVDQIGLAFERMIGEGNGARSALTLKAALLEVLSNFKTDSQIHNSALRSLTTLEFFQLAQLHTESSQQFIFPLPLPFLEQGFLLVEKRNDDDGGGGADYEQQEYRFSLFLKLKELGNLRIDFFHSPEGLLIRFHADSEEKANFIATYESDLKQSISEAPLLGISFGANAPDPATELIRRIVPEGRSVFDTTA</sequence>
<evidence type="ECO:0008006" key="4">
    <source>
        <dbReference type="Google" id="ProtNLM"/>
    </source>
</evidence>
<evidence type="ECO:0000256" key="1">
    <source>
        <dbReference type="SAM" id="MobiDB-lite"/>
    </source>
</evidence>
<keyword evidence="3" id="KW-1185">Reference proteome</keyword>